<reference evidence="1" key="1">
    <citation type="journal article" date="2014" name="Nat. Commun.">
        <title>The tobacco genome sequence and its comparison with those of tomato and potato.</title>
        <authorList>
            <person name="Sierro N."/>
            <person name="Battey J.N."/>
            <person name="Ouadi S."/>
            <person name="Bakaher N."/>
            <person name="Bovet L."/>
            <person name="Willig A."/>
            <person name="Goepfert S."/>
            <person name="Peitsch M.C."/>
            <person name="Ivanov N.V."/>
        </authorList>
    </citation>
    <scope>NUCLEOTIDE SEQUENCE [LARGE SCALE GENOMIC DNA]</scope>
</reference>
<protein>
    <submittedName>
        <fullName evidence="2">Uncharacterized protein LOC107806132 isoform X1</fullName>
    </submittedName>
</protein>
<keyword evidence="1" id="KW-1185">Reference proteome</keyword>
<sequence length="792" mass="88958">MATSVRIQNPHAHFSPPPSPPLPPPFPAAMHGGAAGEESNSDLNQILVEKFYSLESSYRKLVEQFNVLYQEKNKNSIVNMDSDEKLTDFSAEMRLLPGVFFSGSPYKNVLNCMGHAVHVSRADSGEIIYWNRFAERLYGYKDHEILGQRSTELLICEEYHELARIFMENLSCGESWSGLFPFKKRSGQIFMAMVTKSPLYEDDELFGVITVSNDAASFINVNSRNASIHEDNAQPGARGINFKRIQWQPRLQIASSVSNLASKVFSLKRGEDTCNASADARDRDQADLDVKEGKPLKPPRAPATRLSFNLLGGKNKANAESSQKDESTFDIAQPSKIAAKVMSKLNIAGFGHLGKEKGQHNGDDNTRVSEDVAEPYPPTASDAKSNCCHFGDEYINLQKNQKRTCFDPGTMCAPTTGHDVVEGPSGTFSRNSKECPEASKIPEQYPGSCMNDEELKLQLGKSKLSELEDSSQQLLECKQSPKSGGSVDSRGSSSNITENESSLIVDCEILWEDISLKEEIGRGSYGVVYHGIWNGSDVAVKVFFGNQCCDETLLEYKKEIEIMKRLRHPNALLFMGAIFSQEKPAIVTEFLPRGSLFKALHRNNKPLDFSRRLRMALDVARGMNYLHRRNPPIVHRDLKSSNLLVDKSWTVKVGDFGLSRFKDATFLTSKSGRGTPQWMAPEVLRNEPSTEKSDVFSFGVILWELMTESIPWSNLNSFQVVGVVGFMNRRLEIPENLDTRVSAIIHDCWQGCFFSLIFFDRLCFFIEVCKYRTRTKPWFLYYKQQSSNPSII</sequence>
<gene>
    <name evidence="2" type="primary">LOC107806132</name>
</gene>
<reference evidence="2" key="2">
    <citation type="submission" date="2025-08" db="UniProtKB">
        <authorList>
            <consortium name="RefSeq"/>
        </authorList>
    </citation>
    <scope>IDENTIFICATION</scope>
    <source>
        <tissue evidence="2">Leaf</tissue>
    </source>
</reference>
<evidence type="ECO:0000313" key="1">
    <source>
        <dbReference type="Proteomes" id="UP000790787"/>
    </source>
</evidence>
<name>A0AC58SST6_TOBAC</name>
<organism evidence="1 2">
    <name type="scientific">Nicotiana tabacum</name>
    <name type="common">Common tobacco</name>
    <dbReference type="NCBI Taxonomy" id="4097"/>
    <lineage>
        <taxon>Eukaryota</taxon>
        <taxon>Viridiplantae</taxon>
        <taxon>Streptophyta</taxon>
        <taxon>Embryophyta</taxon>
        <taxon>Tracheophyta</taxon>
        <taxon>Spermatophyta</taxon>
        <taxon>Magnoliopsida</taxon>
        <taxon>eudicotyledons</taxon>
        <taxon>Gunneridae</taxon>
        <taxon>Pentapetalae</taxon>
        <taxon>asterids</taxon>
        <taxon>lamiids</taxon>
        <taxon>Solanales</taxon>
        <taxon>Solanaceae</taxon>
        <taxon>Nicotianoideae</taxon>
        <taxon>Nicotianeae</taxon>
        <taxon>Nicotiana</taxon>
    </lineage>
</organism>
<dbReference type="RefSeq" id="XP_075088037.1">
    <property type="nucleotide sequence ID" value="XM_075231936.1"/>
</dbReference>
<dbReference type="Proteomes" id="UP000790787">
    <property type="component" value="Chromosome 15"/>
</dbReference>
<proteinExistence type="predicted"/>
<accession>A0AC58SST6</accession>
<evidence type="ECO:0000313" key="2">
    <source>
        <dbReference type="RefSeq" id="XP_075088037.1"/>
    </source>
</evidence>